<organism evidence="1 2">
    <name type="scientific">Sphaerosporella brunnea</name>
    <dbReference type="NCBI Taxonomy" id="1250544"/>
    <lineage>
        <taxon>Eukaryota</taxon>
        <taxon>Fungi</taxon>
        <taxon>Dikarya</taxon>
        <taxon>Ascomycota</taxon>
        <taxon>Pezizomycotina</taxon>
        <taxon>Pezizomycetes</taxon>
        <taxon>Pezizales</taxon>
        <taxon>Pyronemataceae</taxon>
        <taxon>Sphaerosporella</taxon>
    </lineage>
</organism>
<dbReference type="AlphaFoldDB" id="A0A5J5EKL5"/>
<protein>
    <submittedName>
        <fullName evidence="1">Uncharacterized protein</fullName>
    </submittedName>
</protein>
<dbReference type="OrthoDB" id="3132747at2759"/>
<name>A0A5J5EKL5_9PEZI</name>
<sequence>MLHRQMRAIGWRTCMEPGQAFGTYAPTPASGKHIDECFSNLALVFMGNRFSNVLSLELPQTVQA</sequence>
<dbReference type="EMBL" id="VXIS01000255">
    <property type="protein sequence ID" value="KAA8895599.1"/>
    <property type="molecule type" value="Genomic_DNA"/>
</dbReference>
<evidence type="ECO:0000313" key="1">
    <source>
        <dbReference type="EMBL" id="KAA8895599.1"/>
    </source>
</evidence>
<gene>
    <name evidence="1" type="ORF">FN846DRAFT_911586</name>
</gene>
<keyword evidence="2" id="KW-1185">Reference proteome</keyword>
<comment type="caution">
    <text evidence="1">The sequence shown here is derived from an EMBL/GenBank/DDBJ whole genome shotgun (WGS) entry which is preliminary data.</text>
</comment>
<evidence type="ECO:0000313" key="2">
    <source>
        <dbReference type="Proteomes" id="UP000326924"/>
    </source>
</evidence>
<dbReference type="Proteomes" id="UP000326924">
    <property type="component" value="Unassembled WGS sequence"/>
</dbReference>
<proteinExistence type="predicted"/>
<reference evidence="1 2" key="1">
    <citation type="submission" date="2019-09" db="EMBL/GenBank/DDBJ databases">
        <title>Draft genome of the ectomycorrhizal ascomycete Sphaerosporella brunnea.</title>
        <authorList>
            <consortium name="DOE Joint Genome Institute"/>
            <person name="Benucci G.M."/>
            <person name="Marozzi G."/>
            <person name="Antonielli L."/>
            <person name="Sanchez S."/>
            <person name="Marco P."/>
            <person name="Wang X."/>
            <person name="Falini L.B."/>
            <person name="Barry K."/>
            <person name="Haridas S."/>
            <person name="Lipzen A."/>
            <person name="Labutti K."/>
            <person name="Grigoriev I.V."/>
            <person name="Murat C."/>
            <person name="Martin F."/>
            <person name="Albertini E."/>
            <person name="Donnini D."/>
            <person name="Bonito G."/>
        </authorList>
    </citation>
    <scope>NUCLEOTIDE SEQUENCE [LARGE SCALE GENOMIC DNA]</scope>
    <source>
        <strain evidence="1 2">Sb_GMNB300</strain>
    </source>
</reference>
<dbReference type="InParanoid" id="A0A5J5EKL5"/>
<accession>A0A5J5EKL5</accession>